<dbReference type="InterPro" id="IPR050300">
    <property type="entry name" value="GDXG_lipolytic_enzyme"/>
</dbReference>
<organism evidence="4 5">
    <name type="scientific">Prosthecobacter vanneervenii</name>
    <dbReference type="NCBI Taxonomy" id="48466"/>
    <lineage>
        <taxon>Bacteria</taxon>
        <taxon>Pseudomonadati</taxon>
        <taxon>Verrucomicrobiota</taxon>
        <taxon>Verrucomicrobiia</taxon>
        <taxon>Verrucomicrobiales</taxon>
        <taxon>Verrucomicrobiaceae</taxon>
        <taxon>Prosthecobacter</taxon>
    </lineage>
</organism>
<evidence type="ECO:0000259" key="3">
    <source>
        <dbReference type="Pfam" id="PF07859"/>
    </source>
</evidence>
<comment type="caution">
    <text evidence="4">The sequence shown here is derived from an EMBL/GenBank/DDBJ whole genome shotgun (WGS) entry which is preliminary data.</text>
</comment>
<dbReference type="PANTHER" id="PTHR48081">
    <property type="entry name" value="AB HYDROLASE SUPERFAMILY PROTEIN C4A8.06C"/>
    <property type="match status" value="1"/>
</dbReference>
<dbReference type="EMBL" id="JACHIG010000003">
    <property type="protein sequence ID" value="MBB5032317.1"/>
    <property type="molecule type" value="Genomic_DNA"/>
</dbReference>
<sequence>MNSLNHLLLALLVATACLHAAEPIELKLWPEGAPGQMLPHSKATEDFIRTKAGKSTITDIHNPTITVYRPEKPNGTSVIVAPGGGFVFLSAIHEGSQVCEWLNSIGVTGILLKYRTPTRDEAAPHEKPVADAAKAITLVREHAKEWSLDPKRVGLLGFSAGGNLLAHIACDRATKTELPDFGIMIYGGGFLDSKDPTKLKEGFTVPKDAPPMFLACAHDDGQNPIAATVLYLEYKKLGIPCELHLFTKGGHGFGMRDNKQPINAWPMRCAEWMSAVGWVPKQP</sequence>
<feature type="signal peptide" evidence="2">
    <location>
        <begin position="1"/>
        <end position="20"/>
    </location>
</feature>
<dbReference type="PANTHER" id="PTHR48081:SF6">
    <property type="entry name" value="PEPTIDASE S9 PROLYL OLIGOPEPTIDASE CATALYTIC DOMAIN-CONTAINING PROTEIN"/>
    <property type="match status" value="1"/>
</dbReference>
<proteinExistence type="predicted"/>
<dbReference type="InterPro" id="IPR029058">
    <property type="entry name" value="AB_hydrolase_fold"/>
</dbReference>
<accession>A0A7W7Y9X4</accession>
<dbReference type="Gene3D" id="3.40.50.1820">
    <property type="entry name" value="alpha/beta hydrolase"/>
    <property type="match status" value="1"/>
</dbReference>
<protein>
    <submittedName>
        <fullName evidence="4">Acetyl esterase/lipase</fullName>
    </submittedName>
</protein>
<dbReference type="GO" id="GO:0016787">
    <property type="term" value="F:hydrolase activity"/>
    <property type="evidence" value="ECO:0007669"/>
    <property type="project" value="UniProtKB-KW"/>
</dbReference>
<feature type="chain" id="PRO_5031468223" evidence="2">
    <location>
        <begin position="21"/>
        <end position="283"/>
    </location>
</feature>
<dbReference type="SUPFAM" id="SSF53474">
    <property type="entry name" value="alpha/beta-Hydrolases"/>
    <property type="match status" value="1"/>
</dbReference>
<gene>
    <name evidence="4" type="ORF">HNQ65_001894</name>
</gene>
<dbReference type="InterPro" id="IPR013094">
    <property type="entry name" value="AB_hydrolase_3"/>
</dbReference>
<dbReference type="RefSeq" id="WP_184339249.1">
    <property type="nucleotide sequence ID" value="NZ_JACHIG010000003.1"/>
</dbReference>
<feature type="domain" description="Alpha/beta hydrolase fold-3" evidence="3">
    <location>
        <begin position="83"/>
        <end position="211"/>
    </location>
</feature>
<evidence type="ECO:0000313" key="4">
    <source>
        <dbReference type="EMBL" id="MBB5032317.1"/>
    </source>
</evidence>
<dbReference type="Proteomes" id="UP000590740">
    <property type="component" value="Unassembled WGS sequence"/>
</dbReference>
<reference evidence="4 5" key="1">
    <citation type="submission" date="2020-08" db="EMBL/GenBank/DDBJ databases">
        <title>Genomic Encyclopedia of Type Strains, Phase IV (KMG-IV): sequencing the most valuable type-strain genomes for metagenomic binning, comparative biology and taxonomic classification.</title>
        <authorList>
            <person name="Goeker M."/>
        </authorList>
    </citation>
    <scope>NUCLEOTIDE SEQUENCE [LARGE SCALE GENOMIC DNA]</scope>
    <source>
        <strain evidence="4 5">DSM 12252</strain>
    </source>
</reference>
<keyword evidence="2" id="KW-0732">Signal</keyword>
<dbReference type="AlphaFoldDB" id="A0A7W7Y9X4"/>
<keyword evidence="1" id="KW-0378">Hydrolase</keyword>
<evidence type="ECO:0000313" key="5">
    <source>
        <dbReference type="Proteomes" id="UP000590740"/>
    </source>
</evidence>
<evidence type="ECO:0000256" key="2">
    <source>
        <dbReference type="SAM" id="SignalP"/>
    </source>
</evidence>
<name>A0A7W7Y9X4_9BACT</name>
<keyword evidence="5" id="KW-1185">Reference proteome</keyword>
<evidence type="ECO:0000256" key="1">
    <source>
        <dbReference type="ARBA" id="ARBA00022801"/>
    </source>
</evidence>
<dbReference type="Pfam" id="PF07859">
    <property type="entry name" value="Abhydrolase_3"/>
    <property type="match status" value="1"/>
</dbReference>